<evidence type="ECO:0000313" key="2">
    <source>
        <dbReference type="Proteomes" id="UP000253209"/>
    </source>
</evidence>
<name>A0A367GLG6_9SPHI</name>
<dbReference type="EMBL" id="QGDC01000008">
    <property type="protein sequence ID" value="RCH54170.1"/>
    <property type="molecule type" value="Genomic_DNA"/>
</dbReference>
<dbReference type="OrthoDB" id="9808260at2"/>
<reference evidence="1 2" key="1">
    <citation type="submission" date="2018-05" db="EMBL/GenBank/DDBJ databases">
        <title>Mucilaginibacter hurinus sp. nov., isolated from briquette warehouse soil.</title>
        <authorList>
            <person name="Choi L."/>
        </authorList>
    </citation>
    <scope>NUCLEOTIDE SEQUENCE [LARGE SCALE GENOMIC DNA]</scope>
    <source>
        <strain evidence="1 2">ZR32</strain>
    </source>
</reference>
<keyword evidence="2" id="KW-1185">Reference proteome</keyword>
<accession>A0A367GLG6</accession>
<dbReference type="Proteomes" id="UP000253209">
    <property type="component" value="Unassembled WGS sequence"/>
</dbReference>
<evidence type="ECO:0000313" key="1">
    <source>
        <dbReference type="EMBL" id="RCH54170.1"/>
    </source>
</evidence>
<comment type="caution">
    <text evidence="1">The sequence shown here is derived from an EMBL/GenBank/DDBJ whole genome shotgun (WGS) entry which is preliminary data.</text>
</comment>
<dbReference type="AlphaFoldDB" id="A0A367GLG6"/>
<organism evidence="1 2">
    <name type="scientific">Mucilaginibacter hurinus</name>
    <dbReference type="NCBI Taxonomy" id="2201324"/>
    <lineage>
        <taxon>Bacteria</taxon>
        <taxon>Pseudomonadati</taxon>
        <taxon>Bacteroidota</taxon>
        <taxon>Sphingobacteriia</taxon>
        <taxon>Sphingobacteriales</taxon>
        <taxon>Sphingobacteriaceae</taxon>
        <taxon>Mucilaginibacter</taxon>
    </lineage>
</organism>
<sequence length="519" mass="59169">MATIILFSVQKGQSQSVPMQYQYQFYQKFNAEVYSIENTAHTASKPFLMDEKLTAKYDSLMTGAPYRSEDSWLYRKIFNEHLFDVRKAEYTFYADPIVDLQLGRDISGNKTTWLNARGFQLGGTIGDKFSFYSSGFENQGRFAKYYDDYVNQLRFVQGQAYDRKHGRTNTKDWSYVTAIISYSPIKQLNFTLGQDKLFIGDGYRSLLLSDYAANYPFFKTTLTLGPVQYTAVWANMQDSNVQQFDVFGNNRRKWTAVHYFDWNITNRLALGFYNAYTAPEADNTGKRRGFDANFINPLFFASSIGPSSQPGNSIAGFTGRYKFVDKHAVYGQVLLDKAKAVGGETKTTTGWQAGVRGADLLGVRSLNYLVEYNKAEPNMYTGAERLSNFTQFGEPLAHPLGNDFNELLGILNYSAGRFDFQGQLMYAKYNLSAFINKDGDLVRTVRPFINSGRDNYNTTLNASMHYAHGTISFLVNPRTNLRVEIGGLYRREKSNIYTTTTTLLTFGIRSSFRNLYQDF</sequence>
<proteinExistence type="predicted"/>
<gene>
    <name evidence="1" type="ORF">DJ568_14785</name>
</gene>
<protein>
    <submittedName>
        <fullName evidence="1">Gliding motility protein RemB</fullName>
    </submittedName>
</protein>